<dbReference type="EMBL" id="JACEFF010000700">
    <property type="protein sequence ID" value="KAH9632626.1"/>
    <property type="molecule type" value="Genomic_DNA"/>
</dbReference>
<evidence type="ECO:0000256" key="1">
    <source>
        <dbReference type="SAM" id="MobiDB-lite"/>
    </source>
</evidence>
<organism evidence="2 3">
    <name type="scientific">Spodoptera exigua</name>
    <name type="common">Beet armyworm</name>
    <name type="synonym">Noctua fulgens</name>
    <dbReference type="NCBI Taxonomy" id="7107"/>
    <lineage>
        <taxon>Eukaryota</taxon>
        <taxon>Metazoa</taxon>
        <taxon>Ecdysozoa</taxon>
        <taxon>Arthropoda</taxon>
        <taxon>Hexapoda</taxon>
        <taxon>Insecta</taxon>
        <taxon>Pterygota</taxon>
        <taxon>Neoptera</taxon>
        <taxon>Endopterygota</taxon>
        <taxon>Lepidoptera</taxon>
        <taxon>Glossata</taxon>
        <taxon>Ditrysia</taxon>
        <taxon>Noctuoidea</taxon>
        <taxon>Noctuidae</taxon>
        <taxon>Amphipyrinae</taxon>
        <taxon>Spodoptera</taxon>
    </lineage>
</organism>
<evidence type="ECO:0000313" key="3">
    <source>
        <dbReference type="Proteomes" id="UP000814243"/>
    </source>
</evidence>
<accession>A0A922SCM4</accession>
<comment type="caution">
    <text evidence="2">The sequence shown here is derived from an EMBL/GenBank/DDBJ whole genome shotgun (WGS) entry which is preliminary data.</text>
</comment>
<proteinExistence type="predicted"/>
<gene>
    <name evidence="2" type="ORF">HF086_004744</name>
</gene>
<evidence type="ECO:0008006" key="4">
    <source>
        <dbReference type="Google" id="ProtNLM"/>
    </source>
</evidence>
<dbReference type="Proteomes" id="UP000814243">
    <property type="component" value="Unassembled WGS sequence"/>
</dbReference>
<dbReference type="AlphaFoldDB" id="A0A922SCM4"/>
<protein>
    <recommendedName>
        <fullName evidence="4">DDE Tnp4 domain-containing protein</fullName>
    </recommendedName>
</protein>
<evidence type="ECO:0000313" key="2">
    <source>
        <dbReference type="EMBL" id="KAH9632626.1"/>
    </source>
</evidence>
<feature type="region of interest" description="Disordered" evidence="1">
    <location>
        <begin position="99"/>
        <end position="176"/>
    </location>
</feature>
<reference evidence="2" key="1">
    <citation type="journal article" date="2021" name="G3 (Bethesda)">
        <title>Genome and transcriptome analysis of the beet armyworm Spodoptera exigua reveals targets for pest control. .</title>
        <authorList>
            <person name="Simon S."/>
            <person name="Breeschoten T."/>
            <person name="Jansen H.J."/>
            <person name="Dirks R.P."/>
            <person name="Schranz M.E."/>
            <person name="Ros V.I.D."/>
        </authorList>
    </citation>
    <scope>NUCLEOTIDE SEQUENCE</scope>
    <source>
        <strain evidence="2">TB_SE_WUR_2020</strain>
    </source>
</reference>
<sequence length="176" mass="19456">MPGTIGCVDGTLVSMVRHKQHEERYYCRKGYRARNAVITPVSLLDHIHMMVPCSNPGPKSKEEYYNNLHAAARNTAERTIGILKGRFSFWTMSIWSSSGVAAGSNGSLPVTASSSEDEDEDVAPPVPKPSGSTGRRNHPNSDELRSAMTVTKESGQVRKFRCRKDKDSVSFNRDIV</sequence>
<name>A0A922SCM4_SPOEX</name>